<dbReference type="AlphaFoldDB" id="A0A1I5V3V7"/>
<evidence type="ECO:0000313" key="2">
    <source>
        <dbReference type="Proteomes" id="UP000182692"/>
    </source>
</evidence>
<reference evidence="1 2" key="1">
    <citation type="submission" date="2016-10" db="EMBL/GenBank/DDBJ databases">
        <authorList>
            <person name="de Groot N.N."/>
        </authorList>
    </citation>
    <scope>NUCLEOTIDE SEQUENCE [LARGE SCALE GENOMIC DNA]</scope>
    <source>
        <strain evidence="1 2">DSM 15893</strain>
    </source>
</reference>
<proteinExistence type="predicted"/>
<dbReference type="OrthoDB" id="5914354at2"/>
<dbReference type="GeneID" id="35873890"/>
<dbReference type="STRING" id="1121869.SAMN03084138_03830"/>
<protein>
    <submittedName>
        <fullName evidence="1">Uncharacterized protein</fullName>
    </submittedName>
</protein>
<accession>A0A1I5V3V7</accession>
<organism evidence="1 2">
    <name type="scientific">Enterovibrio norvegicus DSM 15893</name>
    <dbReference type="NCBI Taxonomy" id="1121869"/>
    <lineage>
        <taxon>Bacteria</taxon>
        <taxon>Pseudomonadati</taxon>
        <taxon>Pseudomonadota</taxon>
        <taxon>Gammaproteobacteria</taxon>
        <taxon>Vibrionales</taxon>
        <taxon>Vibrionaceae</taxon>
        <taxon>Enterovibrio</taxon>
    </lineage>
</organism>
<dbReference type="EMBL" id="FOWR01000035">
    <property type="protein sequence ID" value="SFQ02140.1"/>
    <property type="molecule type" value="Genomic_DNA"/>
</dbReference>
<sequence length="308" mass="32558">MTTSITTKIRRAAINPRTALISALCLGVTACHSNQIKLSNSDVDFSNCREIAGGIVVAKADLQSQVPEGITVNSLTDMGFVFEGSDDQGMLIVRSLSCEAILVTDSKDRVRADNNVAFVHVGTPINVSNLPATTYSNDSVNGADFNIYALSYQTSSPAYFGAMKRAGMQNIDLNEGIVNELTDNDPNTCSTANLKVNVPGESQYALGITGNVVEATAECHVGGADFIANWWSVDKHDRVTALSNEVIDQTFTDTAGPDVFVVTNDGTTINELIGTNRSAFTGFSGSGYIPSEGLGNVDMVAEALGPLN</sequence>
<dbReference type="Proteomes" id="UP000182692">
    <property type="component" value="Unassembled WGS sequence"/>
</dbReference>
<dbReference type="RefSeq" id="WP_074928208.1">
    <property type="nucleotide sequence ID" value="NZ_FOWR01000035.1"/>
</dbReference>
<evidence type="ECO:0000313" key="1">
    <source>
        <dbReference type="EMBL" id="SFQ02140.1"/>
    </source>
</evidence>
<name>A0A1I5V3V7_9GAMM</name>
<gene>
    <name evidence="1" type="ORF">SAMN03084138_03830</name>
</gene>